<dbReference type="InterPro" id="IPR011009">
    <property type="entry name" value="Kinase-like_dom_sf"/>
</dbReference>
<dbReference type="EMBL" id="AP029170">
    <property type="protein sequence ID" value="BFD45954.1"/>
    <property type="molecule type" value="Genomic_DNA"/>
</dbReference>
<dbReference type="Pfam" id="PF04655">
    <property type="entry name" value="APH_6_hur"/>
    <property type="match status" value="1"/>
</dbReference>
<accession>A0AAT9G825</accession>
<name>A0AAT9G825_9RICK</name>
<dbReference type="GO" id="GO:0016773">
    <property type="term" value="F:phosphotransferase activity, alcohol group as acceptor"/>
    <property type="evidence" value="ECO:0007669"/>
    <property type="project" value="InterPro"/>
</dbReference>
<evidence type="ECO:0000313" key="1">
    <source>
        <dbReference type="EMBL" id="BFD45954.1"/>
    </source>
</evidence>
<dbReference type="Gene3D" id="3.90.1200.10">
    <property type="match status" value="1"/>
</dbReference>
<organism evidence="1">
    <name type="scientific">Candidatus Tisiphia endosymbiont of Sergentomyia squamirostris</name>
    <dbReference type="NCBI Taxonomy" id="3113639"/>
    <lineage>
        <taxon>Bacteria</taxon>
        <taxon>Pseudomonadati</taxon>
        <taxon>Pseudomonadota</taxon>
        <taxon>Alphaproteobacteria</taxon>
        <taxon>Rickettsiales</taxon>
        <taxon>Rickettsiaceae</taxon>
        <taxon>Rickettsieae</taxon>
        <taxon>Candidatus Tisiphia</taxon>
    </lineage>
</organism>
<sequence length="288" mass="32629">MKTFETNITNIYGVQGKVWLDDLPKIVHKLAKEYGLSSLNPVKNLSYHYVLAGFQGYQPIILKLGLDIDDLKRESTALKVFSKFGGVKVLAESTGLLLVEQAISNISLKSYFPVKDYEAIKIACNVMKRLHYAPLPSESFPYVTDWLAVLDKEWDVPNYYLEKARQLRDKLLGTSSMLVLLHGDLHHDNILQSGDNWVVIDPKGVIGEKAYEVAAFIRNPLPELLALEDVESIIANRIIKFATLLDLDTERISDWCFVQSVLSWVWALEDGSDVRMLAKLTKIFDIIN</sequence>
<dbReference type="AlphaFoldDB" id="A0AAT9G825"/>
<dbReference type="InterPro" id="IPR006748">
    <property type="entry name" value="NH2Glyco/OHUrea_AB-resist_kin"/>
</dbReference>
<protein>
    <recommendedName>
        <fullName evidence="2">Streptomycin 6-kinase</fullName>
    </recommendedName>
</protein>
<proteinExistence type="predicted"/>
<reference evidence="1" key="1">
    <citation type="submission" date="2024-01" db="EMBL/GenBank/DDBJ databases">
        <title>Sequencing the genomes of a sandfly, Sergentomyia squamirostris, and its two endosymbionts.</title>
        <authorList>
            <person name="Itokawa K."/>
            <person name="Sanjoba C."/>
        </authorList>
    </citation>
    <scope>NUCLEOTIDE SEQUENCE</scope>
    <source>
        <strain evidence="1">RiSSQ</strain>
    </source>
</reference>
<gene>
    <name evidence="1" type="ORF">DMENIID0002_06000</name>
</gene>
<evidence type="ECO:0008006" key="2">
    <source>
        <dbReference type="Google" id="ProtNLM"/>
    </source>
</evidence>
<dbReference type="GO" id="GO:0019748">
    <property type="term" value="P:secondary metabolic process"/>
    <property type="evidence" value="ECO:0007669"/>
    <property type="project" value="InterPro"/>
</dbReference>
<dbReference type="SUPFAM" id="SSF56112">
    <property type="entry name" value="Protein kinase-like (PK-like)"/>
    <property type="match status" value="1"/>
</dbReference>